<protein>
    <submittedName>
        <fullName evidence="2">Uncharacterized protein</fullName>
    </submittedName>
</protein>
<dbReference type="EMBL" id="AGSN01000153">
    <property type="protein sequence ID" value="EHH09627.1"/>
    <property type="molecule type" value="Genomic_DNA"/>
</dbReference>
<name>G6YF56_9HYPH</name>
<keyword evidence="1" id="KW-0175">Coiled coil</keyword>
<dbReference type="KEGG" id="mamo:A6B35_16340"/>
<evidence type="ECO:0000256" key="1">
    <source>
        <dbReference type="SAM" id="Coils"/>
    </source>
</evidence>
<accession>G6YF56</accession>
<feature type="coiled-coil region" evidence="1">
    <location>
        <begin position="215"/>
        <end position="242"/>
    </location>
</feature>
<gene>
    <name evidence="2" type="ORF">MEA186_23006</name>
</gene>
<dbReference type="AlphaFoldDB" id="G6YF56"/>
<evidence type="ECO:0000313" key="3">
    <source>
        <dbReference type="Proteomes" id="UP000002949"/>
    </source>
</evidence>
<sequence>MIVDEEFSKPKRVRSRPLVRHILKSDHHPFIGRVYDLGIVGMNFDSWDEVNKHPDCKYALEANEYLHSLASRVESLNLVGDLLWPEPLPANFHDFPVSRYEWLTIALDVFLVRYVSVVDCAALLTNQVFQSDVKARNCTSEALRKKGVRSEVIKILDEMLVDQGRLRVERNFRVHQGVEREFTQDGTTFRIAALLEHRHGSAKGEDQFGRRINIARFFKEALVELQRDFNQATRRLVRLLDSLYDELWEEFERRFGPLIRAATHGLNAGARRSHETAIGETPSEV</sequence>
<proteinExistence type="predicted"/>
<organism evidence="2 3">
    <name type="scientific">Mesorhizobium amorphae CCNWGS0123</name>
    <dbReference type="NCBI Taxonomy" id="1082933"/>
    <lineage>
        <taxon>Bacteria</taxon>
        <taxon>Pseudomonadati</taxon>
        <taxon>Pseudomonadota</taxon>
        <taxon>Alphaproteobacteria</taxon>
        <taxon>Hyphomicrobiales</taxon>
        <taxon>Phyllobacteriaceae</taxon>
        <taxon>Mesorhizobium</taxon>
    </lineage>
</organism>
<evidence type="ECO:0000313" key="2">
    <source>
        <dbReference type="EMBL" id="EHH09627.1"/>
    </source>
</evidence>
<dbReference type="OrthoDB" id="8456379at2"/>
<keyword evidence="3" id="KW-1185">Reference proteome</keyword>
<dbReference type="RefSeq" id="WP_006204300.1">
    <property type="nucleotide sequence ID" value="NZ_AGSN01000153.1"/>
</dbReference>
<reference evidence="2 3" key="1">
    <citation type="journal article" date="2012" name="J. Bacteriol.">
        <title>Draft Genome Sequence of Plant Growth-Promoting Rhizobium Mesorhizobium amorphae, Isolated from Zinc-Lead Mine Tailings.</title>
        <authorList>
            <person name="Hao X."/>
            <person name="Lin Y."/>
            <person name="Johnstone L."/>
            <person name="Baltrus D.A."/>
            <person name="Miller S.J."/>
            <person name="Wei G."/>
            <person name="Rensing C."/>
        </authorList>
    </citation>
    <scope>NUCLEOTIDE SEQUENCE [LARGE SCALE GENOMIC DNA]</scope>
    <source>
        <strain evidence="2 3">CCNWGS0123</strain>
    </source>
</reference>
<dbReference type="Proteomes" id="UP000002949">
    <property type="component" value="Unassembled WGS sequence"/>
</dbReference>